<gene>
    <name evidence="2" type="ORF">FE633_36745</name>
</gene>
<comment type="caution">
    <text evidence="2">The sequence shown here is derived from an EMBL/GenBank/DDBJ whole genome shotgun (WGS) entry which is preliminary data.</text>
</comment>
<sequence>MAKVRIFTIVAGADATFTGADATFTGADATFTGGEAAFCHFEATPTAHSHKRLDGQIRSRAYRKGDPPARGPAARPASRQRGSGPRPGSRALSLNRAESRNSPPRHRR</sequence>
<proteinExistence type="predicted"/>
<feature type="compositionally biased region" description="Basic and acidic residues" evidence="1">
    <location>
        <begin position="52"/>
        <end position="67"/>
    </location>
</feature>
<reference evidence="2 3" key="1">
    <citation type="submission" date="2019-05" db="EMBL/GenBank/DDBJ databases">
        <title>Streptomyces sp. NEAU-C151, a novel actinomycete isolated from soil.</title>
        <authorList>
            <person name="Han L."/>
            <person name="Jiang H."/>
        </authorList>
    </citation>
    <scope>NUCLEOTIDE SEQUENCE [LARGE SCALE GENOMIC DNA]</scope>
    <source>
        <strain evidence="2 3">NEAU-C151</strain>
    </source>
</reference>
<feature type="region of interest" description="Disordered" evidence="1">
    <location>
        <begin position="45"/>
        <end position="108"/>
    </location>
</feature>
<evidence type="ECO:0000256" key="1">
    <source>
        <dbReference type="SAM" id="MobiDB-lite"/>
    </source>
</evidence>
<evidence type="ECO:0000313" key="2">
    <source>
        <dbReference type="EMBL" id="TLS41383.1"/>
    </source>
</evidence>
<feature type="compositionally biased region" description="Low complexity" evidence="1">
    <location>
        <begin position="71"/>
        <end position="91"/>
    </location>
</feature>
<organism evidence="2 3">
    <name type="scientific">Streptomyces montanus</name>
    <dbReference type="NCBI Taxonomy" id="2580423"/>
    <lineage>
        <taxon>Bacteria</taxon>
        <taxon>Bacillati</taxon>
        <taxon>Actinomycetota</taxon>
        <taxon>Actinomycetes</taxon>
        <taxon>Kitasatosporales</taxon>
        <taxon>Streptomycetaceae</taxon>
        <taxon>Streptomyces</taxon>
    </lineage>
</organism>
<protein>
    <submittedName>
        <fullName evidence="2">Uncharacterized protein</fullName>
    </submittedName>
</protein>
<accession>A0A5R9FKL1</accession>
<keyword evidence="3" id="KW-1185">Reference proteome</keyword>
<name>A0A5R9FKL1_9ACTN</name>
<dbReference type="EMBL" id="VBZC01000057">
    <property type="protein sequence ID" value="TLS41383.1"/>
    <property type="molecule type" value="Genomic_DNA"/>
</dbReference>
<evidence type="ECO:0000313" key="3">
    <source>
        <dbReference type="Proteomes" id="UP000305906"/>
    </source>
</evidence>
<dbReference type="AlphaFoldDB" id="A0A5R9FKL1"/>
<dbReference type="Proteomes" id="UP000305906">
    <property type="component" value="Unassembled WGS sequence"/>
</dbReference>
<dbReference type="RefSeq" id="WP_138049492.1">
    <property type="nucleotide sequence ID" value="NZ_VBZC01000057.1"/>
</dbReference>